<dbReference type="Proteomes" id="UP000007947">
    <property type="component" value="Chromosome"/>
</dbReference>
<dbReference type="KEGG" id="mph:MLP_42510"/>
<dbReference type="AlphaFoldDB" id="F5XSK7"/>
<dbReference type="STRING" id="1032480.MLP_42510"/>
<accession>F5XSK7</accession>
<gene>
    <name evidence="1" type="ordered locus">MLP_42510</name>
</gene>
<name>F5XSK7_MICPN</name>
<keyword evidence="2" id="KW-1185">Reference proteome</keyword>
<dbReference type="EMBL" id="AP012204">
    <property type="protein sequence ID" value="BAK37265.1"/>
    <property type="molecule type" value="Genomic_DNA"/>
</dbReference>
<evidence type="ECO:0000313" key="1">
    <source>
        <dbReference type="EMBL" id="BAK37265.1"/>
    </source>
</evidence>
<reference evidence="1 2" key="1">
    <citation type="submission" date="2011-05" db="EMBL/GenBank/DDBJ databases">
        <title>Whole genome sequence of Microlunatus phosphovorus NM-1.</title>
        <authorList>
            <person name="Hosoyama A."/>
            <person name="Sasaki K."/>
            <person name="Harada T."/>
            <person name="Igarashi R."/>
            <person name="Kawakoshi A."/>
            <person name="Sasagawa M."/>
            <person name="Fukada J."/>
            <person name="Nakamura S."/>
            <person name="Katano Y."/>
            <person name="Hanada S."/>
            <person name="Kamagata Y."/>
            <person name="Nakamura N."/>
            <person name="Yamazaki S."/>
            <person name="Fujita N."/>
        </authorList>
    </citation>
    <scope>NUCLEOTIDE SEQUENCE [LARGE SCALE GENOMIC DNA]</scope>
    <source>
        <strain evidence="2">ATCC 700054 / DSM 10555 / JCM 9379 / NBRC 101784 / NCIMB 13414 / VKM Ac-1990 / NM-1</strain>
    </source>
</reference>
<dbReference type="HOGENOM" id="CLU_1545870_0_0_11"/>
<organism evidence="1 2">
    <name type="scientific">Microlunatus phosphovorus (strain ATCC 700054 / DSM 10555 / JCM 9379 / NBRC 101784 / NCIMB 13414 / VKM Ac-1990 / NM-1)</name>
    <dbReference type="NCBI Taxonomy" id="1032480"/>
    <lineage>
        <taxon>Bacteria</taxon>
        <taxon>Bacillati</taxon>
        <taxon>Actinomycetota</taxon>
        <taxon>Actinomycetes</taxon>
        <taxon>Propionibacteriales</taxon>
        <taxon>Propionibacteriaceae</taxon>
        <taxon>Microlunatus</taxon>
    </lineage>
</organism>
<evidence type="ECO:0000313" key="2">
    <source>
        <dbReference type="Proteomes" id="UP000007947"/>
    </source>
</evidence>
<evidence type="ECO:0008006" key="3">
    <source>
        <dbReference type="Google" id="ProtNLM"/>
    </source>
</evidence>
<proteinExistence type="predicted"/>
<protein>
    <recommendedName>
        <fullName evidence="3">tRNA nuclease CdiA C-terminal domain-containing protein</fullName>
    </recommendedName>
</protein>
<sequence length="173" mass="18842">MLGNASIVGGLPFDVDHVFEGVLGGLERSGMPPAPPTYLELEAAGLIAPVDDPDRWFSPAEARTAAWLRGRECPTLSVRRLEGRYRKTPDAVAAHVAVTIETKTADSTANAITQRVREGRKQARRVVIDLRNQGSHLDDARAGLDLALRRYGLHLDETLLVLADDLAVGWFHG</sequence>